<keyword evidence="2" id="KW-1185">Reference proteome</keyword>
<protein>
    <submittedName>
        <fullName evidence="1">Uncharacterized protein</fullName>
    </submittedName>
</protein>
<sequence length="742" mass="84118">MDIYGSEKAELEALERAVVDATADPMPLTFSLLKHITEDFSKKNLIGEGGFASVYLGTLPNGSRVAVKKLSQHHTIDEKGFHHEVDITIKVAHKNIVRLIGYCSHTHEERVLYNGQYIWAEVRQRLICLEYFPNGTLDGYITYKFHEGLDWNHRYQILKGICEALSHLHDELHIIHRDIKPGNILLDDDFVPKLYDFGLSMLSNEDEENLYSGDGVGTFGYLAPEAFNGHFSFKSDIYSLGVMISELLIGGRSYQDVEKVLEDLRERLVKDEAFPLLEENFQQVRTCLEIGNNCIELDVDKRPTAFEIIQLLDKMEYTNYSVSSGHAPPLWQSGDVKLDYSDMDTIEQEPEPESTSDFPTNDQELADLNTNGETSTEEHDKPDLLSGLPTSEDLAKLKFLEKITDGFSLENLVGDDGMFGDFRKAFVYKGTISGRTMIAVKRLIGVGTKATKFEREAKNLMSLDHKNIVKLLGYCHDESREHKLVQFKGTPPQDRGKEPEQLLCYEYMHNGSLHEYLAGKGYQEPDWPMRYELIKGTCEGLHYLHEGLGDCRIVHLNLTPSNVLLDKNYVPHITGFDISRLIGQNRTNSVLFELKGQIRYLPRDFLNPMGTDTDLAPVDIYSLGLMILEIATRQEIDEQETFIKSVRDNWREEAQIASLYTSLEPDKLCQVKLCIDIGLDCVKSKPENRPTAGAIIHRLDKGSRPEPVPDSIPLVHTNLTHADDCTQGKQKRTGLGKLFGRK</sequence>
<reference evidence="1" key="1">
    <citation type="submission" date="2021-05" db="EMBL/GenBank/DDBJ databases">
        <authorList>
            <person name="Scholz U."/>
            <person name="Mascher M."/>
            <person name="Fiebig A."/>
        </authorList>
    </citation>
    <scope>NUCLEOTIDE SEQUENCE [LARGE SCALE GENOMIC DNA]</scope>
</reference>
<evidence type="ECO:0000313" key="1">
    <source>
        <dbReference type="EnsemblPlants" id="AVESA.00010b.r2.7AG1190900.1.CDS"/>
    </source>
</evidence>
<name>A0ACD5ZM82_AVESA</name>
<dbReference type="EnsemblPlants" id="AVESA.00010b.r2.7AG1190900.1">
    <property type="protein sequence ID" value="AVESA.00010b.r2.7AG1190900.1.CDS"/>
    <property type="gene ID" value="AVESA.00010b.r2.7AG1190900"/>
</dbReference>
<evidence type="ECO:0000313" key="2">
    <source>
        <dbReference type="Proteomes" id="UP001732700"/>
    </source>
</evidence>
<accession>A0ACD5ZM82</accession>
<dbReference type="Proteomes" id="UP001732700">
    <property type="component" value="Chromosome 7A"/>
</dbReference>
<proteinExistence type="predicted"/>
<reference evidence="1" key="2">
    <citation type="submission" date="2025-09" db="UniProtKB">
        <authorList>
            <consortium name="EnsemblPlants"/>
        </authorList>
    </citation>
    <scope>IDENTIFICATION</scope>
</reference>
<organism evidence="1 2">
    <name type="scientific">Avena sativa</name>
    <name type="common">Oat</name>
    <dbReference type="NCBI Taxonomy" id="4498"/>
    <lineage>
        <taxon>Eukaryota</taxon>
        <taxon>Viridiplantae</taxon>
        <taxon>Streptophyta</taxon>
        <taxon>Embryophyta</taxon>
        <taxon>Tracheophyta</taxon>
        <taxon>Spermatophyta</taxon>
        <taxon>Magnoliopsida</taxon>
        <taxon>Liliopsida</taxon>
        <taxon>Poales</taxon>
        <taxon>Poaceae</taxon>
        <taxon>BOP clade</taxon>
        <taxon>Pooideae</taxon>
        <taxon>Poodae</taxon>
        <taxon>Poeae</taxon>
        <taxon>Poeae Chloroplast Group 1 (Aveneae type)</taxon>
        <taxon>Aveninae</taxon>
        <taxon>Avena</taxon>
    </lineage>
</organism>